<dbReference type="Proteomes" id="UP000078507">
    <property type="component" value="Unassembled WGS sequence"/>
</dbReference>
<keyword evidence="2" id="KW-0813">Transport</keyword>
<dbReference type="Gene3D" id="3.40.50.720">
    <property type="entry name" value="NAD(P)-binding Rossmann-like Domain"/>
    <property type="match status" value="1"/>
</dbReference>
<evidence type="ECO:0000256" key="5">
    <source>
        <dbReference type="ARBA" id="ARBA00022692"/>
    </source>
</evidence>
<feature type="transmembrane region" description="Helical" evidence="11">
    <location>
        <begin position="74"/>
        <end position="92"/>
    </location>
</feature>
<keyword evidence="4" id="KW-0633">Potassium transport</keyword>
<dbReference type="EMBL" id="LNQB01000076">
    <property type="protein sequence ID" value="OAP43864.1"/>
    <property type="molecule type" value="Genomic_DNA"/>
</dbReference>
<dbReference type="Gene3D" id="1.20.1530.20">
    <property type="match status" value="1"/>
</dbReference>
<dbReference type="PANTHER" id="PTHR46157:SF4">
    <property type="entry name" value="K(+) EFFLUX ANTIPORTER 3, CHLOROPLASTIC"/>
    <property type="match status" value="1"/>
</dbReference>
<organism evidence="13 14">
    <name type="scientific">Sinorhizobium saheli</name>
    <dbReference type="NCBI Taxonomy" id="36856"/>
    <lineage>
        <taxon>Bacteria</taxon>
        <taxon>Pseudomonadati</taxon>
        <taxon>Pseudomonadota</taxon>
        <taxon>Alphaproteobacteria</taxon>
        <taxon>Hyphomicrobiales</taxon>
        <taxon>Rhizobiaceae</taxon>
        <taxon>Sinorhizobium/Ensifer group</taxon>
        <taxon>Sinorhizobium</taxon>
    </lineage>
</organism>
<dbReference type="SUPFAM" id="SSF51735">
    <property type="entry name" value="NAD(P)-binding Rossmann-fold domains"/>
    <property type="match status" value="1"/>
</dbReference>
<dbReference type="GO" id="GO:0005886">
    <property type="term" value="C:plasma membrane"/>
    <property type="evidence" value="ECO:0007669"/>
    <property type="project" value="TreeGrafter"/>
</dbReference>
<keyword evidence="5 11" id="KW-0812">Transmembrane</keyword>
<dbReference type="InterPro" id="IPR036291">
    <property type="entry name" value="NAD(P)-bd_dom_sf"/>
</dbReference>
<sequence>MAGAEGITVYKDLLLFLGTAGVIVPLFIRWRMSPVLGFLAAGLALGPFGLGALATEVPWLSAVSISDAEQISGPAEFGVAFLLFMMGLELSWERLARMRKLVFGLGYLQVILSSLVLGLIALALGQTPAAAAVLGTSLALSSTALVLPSLAERKRLASVVGRASFAVLLFQDLAVAPLLILVALLDARNGAAAASSLIYAIAPAVAGLVAVLGLGRLILRPLFGLVAAAKNNELFVAACLLVVVGSGLIAVATGLSMSLGAFVAGLLLAETEYRRQVEVAIQPFQGLLLGLFFVSVGAKLDLTQILASPLPTLSVACAFVAVKFLILWPVASRFDLSRRRALELALVLSPGGEFALVVIGAAIGHGIVPEPVGTTAMVATTLSMFTIPLMIRFSENLSARGREDEASLAALAPDVKDRAERAIIAGYGRVGDLVGQMLARHKVPFLAVDGNPALVARERDRGVMIYYGDATKAELLRRCGIASAPALIVTMDNPAAVESIVAAARAERPDLVIVARARDAEHAAKLYGIDVTDAVPETIEASLQLSEAVLISLGIPAGPVIASIHEKRDEFRKVLQGPEKSGKVRRAIRLSTRNAESRKGPGSS</sequence>
<feature type="transmembrane region" description="Helical" evidence="11">
    <location>
        <begin position="197"/>
        <end position="215"/>
    </location>
</feature>
<gene>
    <name evidence="13" type="ORF">ATB98_08260</name>
</gene>
<feature type="transmembrane region" description="Helical" evidence="11">
    <location>
        <begin position="163"/>
        <end position="185"/>
    </location>
</feature>
<feature type="transmembrane region" description="Helical" evidence="11">
    <location>
        <begin position="104"/>
        <end position="124"/>
    </location>
</feature>
<dbReference type="FunFam" id="3.40.50.720:FF:000036">
    <property type="entry name" value="Glutathione-regulated potassium-efflux system protein KefB"/>
    <property type="match status" value="1"/>
</dbReference>
<protein>
    <submittedName>
        <fullName evidence="13">Potassium transporter TrkA</fullName>
    </submittedName>
</protein>
<feature type="compositionally biased region" description="Basic and acidic residues" evidence="10">
    <location>
        <begin position="595"/>
        <end position="604"/>
    </location>
</feature>
<evidence type="ECO:0000256" key="6">
    <source>
        <dbReference type="ARBA" id="ARBA00022958"/>
    </source>
</evidence>
<keyword evidence="3" id="KW-0050">Antiport</keyword>
<dbReference type="InterPro" id="IPR006153">
    <property type="entry name" value="Cation/H_exchanger_TM"/>
</dbReference>
<evidence type="ECO:0000256" key="1">
    <source>
        <dbReference type="ARBA" id="ARBA00004127"/>
    </source>
</evidence>
<feature type="transmembrane region" description="Helical" evidence="11">
    <location>
        <begin position="130"/>
        <end position="151"/>
    </location>
</feature>
<comment type="caution">
    <text evidence="13">The sequence shown here is derived from an EMBL/GenBank/DDBJ whole genome shotgun (WGS) entry which is preliminary data.</text>
</comment>
<dbReference type="InterPro" id="IPR003148">
    <property type="entry name" value="RCK_N"/>
</dbReference>
<feature type="transmembrane region" description="Helical" evidence="11">
    <location>
        <begin position="35"/>
        <end position="54"/>
    </location>
</feature>
<keyword evidence="14" id="KW-1185">Reference proteome</keyword>
<feature type="transmembrane region" description="Helical" evidence="11">
    <location>
        <begin position="374"/>
        <end position="393"/>
    </location>
</feature>
<accession>A0A178Y8Y2</accession>
<evidence type="ECO:0000256" key="11">
    <source>
        <dbReference type="SAM" id="Phobius"/>
    </source>
</evidence>
<evidence type="ECO:0000256" key="7">
    <source>
        <dbReference type="ARBA" id="ARBA00022989"/>
    </source>
</evidence>
<evidence type="ECO:0000256" key="3">
    <source>
        <dbReference type="ARBA" id="ARBA00022449"/>
    </source>
</evidence>
<dbReference type="GO" id="GO:0006813">
    <property type="term" value="P:potassium ion transport"/>
    <property type="evidence" value="ECO:0007669"/>
    <property type="project" value="UniProtKB-KW"/>
</dbReference>
<dbReference type="InterPro" id="IPR038770">
    <property type="entry name" value="Na+/solute_symporter_sf"/>
</dbReference>
<name>A0A178Y8Y2_SINSA</name>
<dbReference type="GO" id="GO:0012505">
    <property type="term" value="C:endomembrane system"/>
    <property type="evidence" value="ECO:0007669"/>
    <property type="project" value="UniProtKB-SubCell"/>
</dbReference>
<dbReference type="AlphaFoldDB" id="A0A178Y8Y2"/>
<feature type="region of interest" description="Disordered" evidence="10">
    <location>
        <begin position="578"/>
        <end position="604"/>
    </location>
</feature>
<dbReference type="OrthoDB" id="9781411at2"/>
<keyword evidence="7 11" id="KW-1133">Transmembrane helix</keyword>
<keyword evidence="9 11" id="KW-0472">Membrane</keyword>
<evidence type="ECO:0000256" key="2">
    <source>
        <dbReference type="ARBA" id="ARBA00022448"/>
    </source>
</evidence>
<evidence type="ECO:0000256" key="9">
    <source>
        <dbReference type="ARBA" id="ARBA00023136"/>
    </source>
</evidence>
<feature type="transmembrane region" description="Helical" evidence="11">
    <location>
        <begin position="12"/>
        <end position="28"/>
    </location>
</feature>
<dbReference type="GO" id="GO:1902600">
    <property type="term" value="P:proton transmembrane transport"/>
    <property type="evidence" value="ECO:0007669"/>
    <property type="project" value="InterPro"/>
</dbReference>
<proteinExistence type="predicted"/>
<evidence type="ECO:0000256" key="8">
    <source>
        <dbReference type="ARBA" id="ARBA00023065"/>
    </source>
</evidence>
<comment type="subcellular location">
    <subcellularLocation>
        <location evidence="1">Endomembrane system</location>
        <topology evidence="1">Multi-pass membrane protein</topology>
    </subcellularLocation>
</comment>
<evidence type="ECO:0000259" key="12">
    <source>
        <dbReference type="PROSITE" id="PS51201"/>
    </source>
</evidence>
<feature type="transmembrane region" description="Helical" evidence="11">
    <location>
        <begin position="310"/>
        <end position="330"/>
    </location>
</feature>
<dbReference type="RefSeq" id="WP_066875779.1">
    <property type="nucleotide sequence ID" value="NZ_LNQB01000076.1"/>
</dbReference>
<evidence type="ECO:0000256" key="10">
    <source>
        <dbReference type="SAM" id="MobiDB-lite"/>
    </source>
</evidence>
<dbReference type="PANTHER" id="PTHR46157">
    <property type="entry name" value="K(+) EFFLUX ANTIPORTER 3, CHLOROPLASTIC"/>
    <property type="match status" value="1"/>
</dbReference>
<evidence type="ECO:0000256" key="4">
    <source>
        <dbReference type="ARBA" id="ARBA00022538"/>
    </source>
</evidence>
<evidence type="ECO:0000313" key="14">
    <source>
        <dbReference type="Proteomes" id="UP000078507"/>
    </source>
</evidence>
<dbReference type="PROSITE" id="PS51201">
    <property type="entry name" value="RCK_N"/>
    <property type="match status" value="1"/>
</dbReference>
<dbReference type="STRING" id="36856.ATB98_08260"/>
<reference evidence="13 14" key="1">
    <citation type="submission" date="2015-11" db="EMBL/GenBank/DDBJ databases">
        <title>Ensifer anhuiense sp. nov., an effective nitrogen fixation bacterium with Glycine soja.</title>
        <authorList>
            <person name="Yan H."/>
            <person name="Chen W."/>
        </authorList>
    </citation>
    <scope>NUCLEOTIDE SEQUENCE [LARGE SCALE GENOMIC DNA]</scope>
    <source>
        <strain evidence="13 14">LMG 7837</strain>
    </source>
</reference>
<feature type="domain" description="RCK N-terminal" evidence="12">
    <location>
        <begin position="419"/>
        <end position="536"/>
    </location>
</feature>
<feature type="transmembrane region" description="Helical" evidence="11">
    <location>
        <begin position="342"/>
        <end position="368"/>
    </location>
</feature>
<dbReference type="Pfam" id="PF00999">
    <property type="entry name" value="Na_H_Exchanger"/>
    <property type="match status" value="1"/>
</dbReference>
<keyword evidence="6" id="KW-0630">Potassium</keyword>
<dbReference type="GO" id="GO:0015297">
    <property type="term" value="F:antiporter activity"/>
    <property type="evidence" value="ECO:0007669"/>
    <property type="project" value="UniProtKB-KW"/>
</dbReference>
<evidence type="ECO:0000313" key="13">
    <source>
        <dbReference type="EMBL" id="OAP43864.1"/>
    </source>
</evidence>
<keyword evidence="8" id="KW-0406">Ion transport</keyword>
<dbReference type="Pfam" id="PF02254">
    <property type="entry name" value="TrkA_N"/>
    <property type="match status" value="1"/>
</dbReference>